<dbReference type="SUPFAM" id="SSF55874">
    <property type="entry name" value="ATPase domain of HSP90 chaperone/DNA topoisomerase II/histidine kinase"/>
    <property type="match status" value="1"/>
</dbReference>
<evidence type="ECO:0000259" key="6">
    <source>
        <dbReference type="PROSITE" id="PS50109"/>
    </source>
</evidence>
<evidence type="ECO:0000256" key="3">
    <source>
        <dbReference type="ARBA" id="ARBA00022679"/>
    </source>
</evidence>
<keyword evidence="4" id="KW-0418">Kinase</keyword>
<comment type="caution">
    <text evidence="7">The sequence shown here is derived from an EMBL/GenBank/DDBJ whole genome shotgun (WGS) entry which is preliminary data.</text>
</comment>
<evidence type="ECO:0000256" key="5">
    <source>
        <dbReference type="ARBA" id="ARBA00023012"/>
    </source>
</evidence>
<protein>
    <recommendedName>
        <fullName evidence="2">histidine kinase</fullName>
        <ecNumber evidence="2">2.7.13.3</ecNumber>
    </recommendedName>
</protein>
<feature type="non-terminal residue" evidence="7">
    <location>
        <position position="1"/>
    </location>
</feature>
<evidence type="ECO:0000256" key="2">
    <source>
        <dbReference type="ARBA" id="ARBA00012438"/>
    </source>
</evidence>
<dbReference type="PRINTS" id="PR00344">
    <property type="entry name" value="BCTRLSENSOR"/>
</dbReference>
<dbReference type="GO" id="GO:0000160">
    <property type="term" value="P:phosphorelay signal transduction system"/>
    <property type="evidence" value="ECO:0007669"/>
    <property type="project" value="UniProtKB-KW"/>
</dbReference>
<dbReference type="InterPro" id="IPR003594">
    <property type="entry name" value="HATPase_dom"/>
</dbReference>
<keyword evidence="5" id="KW-0902">Two-component regulatory system</keyword>
<dbReference type="Gene3D" id="3.30.565.10">
    <property type="entry name" value="Histidine kinase-like ATPase, C-terminal domain"/>
    <property type="match status" value="1"/>
</dbReference>
<evidence type="ECO:0000313" key="7">
    <source>
        <dbReference type="EMBL" id="KKL24677.1"/>
    </source>
</evidence>
<dbReference type="AlphaFoldDB" id="A0A0F9CE18"/>
<dbReference type="PANTHER" id="PTHR43711:SF28">
    <property type="entry name" value="SENSOR HISTIDINE KINASE YXDK"/>
    <property type="match status" value="1"/>
</dbReference>
<dbReference type="InterPro" id="IPR036890">
    <property type="entry name" value="HATPase_C_sf"/>
</dbReference>
<organism evidence="7">
    <name type="scientific">marine sediment metagenome</name>
    <dbReference type="NCBI Taxonomy" id="412755"/>
    <lineage>
        <taxon>unclassified sequences</taxon>
        <taxon>metagenomes</taxon>
        <taxon>ecological metagenomes</taxon>
    </lineage>
</organism>
<evidence type="ECO:0000256" key="4">
    <source>
        <dbReference type="ARBA" id="ARBA00022777"/>
    </source>
</evidence>
<dbReference type="PROSITE" id="PS50109">
    <property type="entry name" value="HIS_KIN"/>
    <property type="match status" value="1"/>
</dbReference>
<keyword evidence="3" id="KW-0808">Transferase</keyword>
<dbReference type="EC" id="2.7.13.3" evidence="2"/>
<accession>A0A0F9CE18</accession>
<dbReference type="EMBL" id="LAZR01036501">
    <property type="protein sequence ID" value="KKL24677.1"/>
    <property type="molecule type" value="Genomic_DNA"/>
</dbReference>
<dbReference type="Pfam" id="PF02518">
    <property type="entry name" value="HATPase_c"/>
    <property type="match status" value="1"/>
</dbReference>
<dbReference type="InterPro" id="IPR050736">
    <property type="entry name" value="Sensor_HK_Regulatory"/>
</dbReference>
<reference evidence="7" key="1">
    <citation type="journal article" date="2015" name="Nature">
        <title>Complex archaea that bridge the gap between prokaryotes and eukaryotes.</title>
        <authorList>
            <person name="Spang A."/>
            <person name="Saw J.H."/>
            <person name="Jorgensen S.L."/>
            <person name="Zaremba-Niedzwiedzka K."/>
            <person name="Martijn J."/>
            <person name="Lind A.E."/>
            <person name="van Eijk R."/>
            <person name="Schleper C."/>
            <person name="Guy L."/>
            <person name="Ettema T.J."/>
        </authorList>
    </citation>
    <scope>NUCLEOTIDE SEQUENCE</scope>
</reference>
<feature type="domain" description="Histidine kinase" evidence="6">
    <location>
        <begin position="1"/>
        <end position="70"/>
    </location>
</feature>
<evidence type="ECO:0000256" key="1">
    <source>
        <dbReference type="ARBA" id="ARBA00000085"/>
    </source>
</evidence>
<gene>
    <name evidence="7" type="ORF">LCGC14_2412940</name>
</gene>
<dbReference type="GO" id="GO:0004673">
    <property type="term" value="F:protein histidine kinase activity"/>
    <property type="evidence" value="ECO:0007669"/>
    <property type="project" value="UniProtKB-EC"/>
</dbReference>
<dbReference type="PANTHER" id="PTHR43711">
    <property type="entry name" value="TWO-COMPONENT HISTIDINE KINASE"/>
    <property type="match status" value="1"/>
</dbReference>
<proteinExistence type="predicted"/>
<sequence length="70" mass="7177">HGPGVPAEDAKDVFRAFHRAGRDAAGSPGGLGLGLAISRRLARSLGGELSLDSRDGEGGASFTLLLPERH</sequence>
<dbReference type="InterPro" id="IPR005467">
    <property type="entry name" value="His_kinase_dom"/>
</dbReference>
<name>A0A0F9CE18_9ZZZZ</name>
<comment type="catalytic activity">
    <reaction evidence="1">
        <text>ATP + protein L-histidine = ADP + protein N-phospho-L-histidine.</text>
        <dbReference type="EC" id="2.7.13.3"/>
    </reaction>
</comment>
<dbReference type="InterPro" id="IPR004358">
    <property type="entry name" value="Sig_transdc_His_kin-like_C"/>
</dbReference>